<dbReference type="AlphaFoldDB" id="A0A4Z2G8D3"/>
<feature type="domain" description="DNA-directed DNA polymerase X" evidence="6">
    <location>
        <begin position="2"/>
        <end position="280"/>
    </location>
</feature>
<organism evidence="7 8">
    <name type="scientific">Liparis tanakae</name>
    <name type="common">Tanaka's snailfish</name>
    <dbReference type="NCBI Taxonomy" id="230148"/>
    <lineage>
        <taxon>Eukaryota</taxon>
        <taxon>Metazoa</taxon>
        <taxon>Chordata</taxon>
        <taxon>Craniata</taxon>
        <taxon>Vertebrata</taxon>
        <taxon>Euteleostomi</taxon>
        <taxon>Actinopterygii</taxon>
        <taxon>Neopterygii</taxon>
        <taxon>Teleostei</taxon>
        <taxon>Neoteleostei</taxon>
        <taxon>Acanthomorphata</taxon>
        <taxon>Eupercaria</taxon>
        <taxon>Perciformes</taxon>
        <taxon>Cottioidei</taxon>
        <taxon>Cottales</taxon>
        <taxon>Liparidae</taxon>
        <taxon>Liparis</taxon>
    </lineage>
</organism>
<evidence type="ECO:0000256" key="4">
    <source>
        <dbReference type="PIRNR" id="PIRNR000817"/>
    </source>
</evidence>
<dbReference type="Gene3D" id="3.40.50.10190">
    <property type="entry name" value="BRCT domain"/>
    <property type="match status" value="1"/>
</dbReference>
<dbReference type="InterPro" id="IPR037160">
    <property type="entry name" value="DNA_Pol_thumb_sf"/>
</dbReference>
<comment type="similarity">
    <text evidence="1 4">Belongs to the DNA polymerase type-X family.</text>
</comment>
<dbReference type="GO" id="GO:0006303">
    <property type="term" value="P:double-strand break repair via nonhomologous end joining"/>
    <property type="evidence" value="ECO:0007669"/>
    <property type="project" value="TreeGrafter"/>
</dbReference>
<dbReference type="SMART" id="SM00483">
    <property type="entry name" value="POLXc"/>
    <property type="match status" value="1"/>
</dbReference>
<feature type="binding site" evidence="5">
    <location>
        <position position="129"/>
    </location>
    <ligand>
        <name>Mg(2+)</name>
        <dbReference type="ChEBI" id="CHEBI:18420"/>
    </ligand>
</feature>
<evidence type="ECO:0000259" key="6">
    <source>
        <dbReference type="SMART" id="SM00483"/>
    </source>
</evidence>
<dbReference type="Gene3D" id="3.30.210.10">
    <property type="entry name" value="DNA polymerase, thumb domain"/>
    <property type="match status" value="1"/>
</dbReference>
<dbReference type="OrthoDB" id="205514at2759"/>
<evidence type="ECO:0000256" key="2">
    <source>
        <dbReference type="ARBA" id="ARBA00022679"/>
    </source>
</evidence>
<comment type="cofactor">
    <cofactor evidence="5">
        <name>Mg(2+)</name>
        <dbReference type="ChEBI" id="CHEBI:18420"/>
    </cofactor>
</comment>
<accession>A0A4Z2G8D3</accession>
<sequence>MVGHCPLFHSERVTHLICENNSGDEVVAWLESGVGGRGRASAHLLDVSWFTESMKAGRPVEVLDRHRLQVRLTFTCLQHYADLNQPVTRPEADAVAAIVEEAVAAALPGATTTLIGGFRRGKLTGHDVDFLLTHPEEGREVGLMTNVVPWLETQKTTRNSYLEAEDGPARPSSNMDRFERCFSIFKLPVEVKGEGLNPWRAVRVDLVVSPISQFAFALLGWTGSKLFERELRRWASHEKAMSLSSHALYDKTQSRYLRASSEEEIFAHLGLEYIPPSERNA</sequence>
<dbReference type="GO" id="GO:0003887">
    <property type="term" value="F:DNA-directed DNA polymerase activity"/>
    <property type="evidence" value="ECO:0007669"/>
    <property type="project" value="UniProtKB-UniRule"/>
</dbReference>
<dbReference type="PRINTS" id="PR00871">
    <property type="entry name" value="DNAPOLXTDT"/>
</dbReference>
<dbReference type="SUPFAM" id="SSF52113">
    <property type="entry name" value="BRCT domain"/>
    <property type="match status" value="1"/>
</dbReference>
<dbReference type="Proteomes" id="UP000314294">
    <property type="component" value="Unassembled WGS sequence"/>
</dbReference>
<reference evidence="7 8" key="1">
    <citation type="submission" date="2019-03" db="EMBL/GenBank/DDBJ databases">
        <title>First draft genome of Liparis tanakae, snailfish: a comprehensive survey of snailfish specific genes.</title>
        <authorList>
            <person name="Kim W."/>
            <person name="Song I."/>
            <person name="Jeong J.-H."/>
            <person name="Kim D."/>
            <person name="Kim S."/>
            <person name="Ryu S."/>
            <person name="Song J.Y."/>
            <person name="Lee S.K."/>
        </authorList>
    </citation>
    <scope>NUCLEOTIDE SEQUENCE [LARGE SCALE GENOMIC DNA]</scope>
    <source>
        <tissue evidence="7">Muscle</tissue>
    </source>
</reference>
<evidence type="ECO:0000256" key="5">
    <source>
        <dbReference type="PIRSR" id="PIRSR000817-1"/>
    </source>
</evidence>
<dbReference type="PANTHER" id="PTHR11276">
    <property type="entry name" value="DNA POLYMERASE TYPE-X FAMILY MEMBER"/>
    <property type="match status" value="1"/>
</dbReference>
<keyword evidence="4" id="KW-0539">Nucleus</keyword>
<protein>
    <submittedName>
        <fullName evidence="7">DNA-directed DNA/RNA polymerase mu</fullName>
    </submittedName>
</protein>
<dbReference type="InterPro" id="IPR002054">
    <property type="entry name" value="DNA-dir_DNA_pol_X"/>
</dbReference>
<gene>
    <name evidence="7" type="primary">POLM</name>
    <name evidence="7" type="ORF">EYF80_040589</name>
</gene>
<dbReference type="InterPro" id="IPR001726">
    <property type="entry name" value="TdT/Mu"/>
</dbReference>
<dbReference type="PRINTS" id="PR00869">
    <property type="entry name" value="DNAPOLX"/>
</dbReference>
<dbReference type="Gene3D" id="3.30.460.10">
    <property type="entry name" value="Beta Polymerase, domain 2"/>
    <property type="match status" value="1"/>
</dbReference>
<evidence type="ECO:0000256" key="3">
    <source>
        <dbReference type="ARBA" id="ARBA00022695"/>
    </source>
</evidence>
<evidence type="ECO:0000313" key="7">
    <source>
        <dbReference type="EMBL" id="TNN49223.1"/>
    </source>
</evidence>
<dbReference type="Pfam" id="PF14792">
    <property type="entry name" value="DNA_pol_B_palm"/>
    <property type="match status" value="1"/>
</dbReference>
<proteinExistence type="inferred from homology"/>
<dbReference type="InterPro" id="IPR036420">
    <property type="entry name" value="BRCT_dom_sf"/>
</dbReference>
<feature type="binding site" evidence="5">
    <location>
        <position position="205"/>
    </location>
    <ligand>
        <name>Mg(2+)</name>
        <dbReference type="ChEBI" id="CHEBI:18420"/>
    </ligand>
</feature>
<dbReference type="InterPro" id="IPR029398">
    <property type="entry name" value="PolB_thumb"/>
</dbReference>
<evidence type="ECO:0000256" key="1">
    <source>
        <dbReference type="ARBA" id="ARBA00008323"/>
    </source>
</evidence>
<keyword evidence="4 5" id="KW-0460">Magnesium</keyword>
<evidence type="ECO:0000313" key="8">
    <source>
        <dbReference type="Proteomes" id="UP000314294"/>
    </source>
</evidence>
<keyword evidence="4 5" id="KW-0479">Metal-binding</keyword>
<name>A0A4Z2G8D3_9TELE</name>
<dbReference type="GO" id="GO:0005634">
    <property type="term" value="C:nucleus"/>
    <property type="evidence" value="ECO:0007669"/>
    <property type="project" value="UniProtKB-SubCell"/>
</dbReference>
<dbReference type="SUPFAM" id="SSF81301">
    <property type="entry name" value="Nucleotidyltransferase"/>
    <property type="match status" value="1"/>
</dbReference>
<dbReference type="GO" id="GO:0046872">
    <property type="term" value="F:metal ion binding"/>
    <property type="evidence" value="ECO:0007669"/>
    <property type="project" value="UniProtKB-UniRule"/>
</dbReference>
<keyword evidence="2 4" id="KW-0808">Transferase</keyword>
<keyword evidence="3 4" id="KW-0548">Nucleotidyltransferase</keyword>
<dbReference type="EMBL" id="SRLO01000664">
    <property type="protein sequence ID" value="TNN49223.1"/>
    <property type="molecule type" value="Genomic_DNA"/>
</dbReference>
<dbReference type="GO" id="GO:0003677">
    <property type="term" value="F:DNA binding"/>
    <property type="evidence" value="ECO:0007669"/>
    <property type="project" value="UniProtKB-UniRule"/>
</dbReference>
<dbReference type="InterPro" id="IPR028207">
    <property type="entry name" value="DNA_pol_B_palm_palm"/>
</dbReference>
<dbReference type="Pfam" id="PF14791">
    <property type="entry name" value="DNA_pol_B_thumb"/>
    <property type="match status" value="1"/>
</dbReference>
<dbReference type="FunFam" id="3.30.210.10:FF:000003">
    <property type="entry name" value="DNA nucleotidylexotransferase"/>
    <property type="match status" value="1"/>
</dbReference>
<feature type="binding site" evidence="5">
    <location>
        <position position="127"/>
    </location>
    <ligand>
        <name>Mg(2+)</name>
        <dbReference type="ChEBI" id="CHEBI:18420"/>
    </ligand>
</feature>
<keyword evidence="8" id="KW-1185">Reference proteome</keyword>
<dbReference type="InterPro" id="IPR043519">
    <property type="entry name" value="NT_sf"/>
</dbReference>
<comment type="caution">
    <text evidence="7">The sequence shown here is derived from an EMBL/GenBank/DDBJ whole genome shotgun (WGS) entry which is preliminary data.</text>
</comment>
<dbReference type="PROSITE" id="PS00522">
    <property type="entry name" value="DNA_POLYMERASE_X"/>
    <property type="match status" value="1"/>
</dbReference>
<dbReference type="InterPro" id="IPR022312">
    <property type="entry name" value="DNA_pol_X"/>
</dbReference>
<dbReference type="PANTHER" id="PTHR11276:SF24">
    <property type="entry name" value="DNA-DIRECTED DNA_RNA POLYMERASE MU"/>
    <property type="match status" value="1"/>
</dbReference>
<dbReference type="PIRSF" id="PIRSF000817">
    <property type="entry name" value="DNA_NT"/>
    <property type="match status" value="1"/>
</dbReference>
<comment type="subcellular location">
    <subcellularLocation>
        <location evidence="4">Nucleus</location>
    </subcellularLocation>
</comment>
<dbReference type="InterPro" id="IPR019843">
    <property type="entry name" value="DNA_pol-X_BS"/>
</dbReference>